<reference evidence="2" key="1">
    <citation type="submission" date="2021-02" db="EMBL/GenBank/DDBJ databases">
        <title>First Annotated Genome of the Yellow-green Alga Tribonema minus.</title>
        <authorList>
            <person name="Mahan K.M."/>
        </authorList>
    </citation>
    <scope>NUCLEOTIDE SEQUENCE</scope>
    <source>
        <strain evidence="2">UTEX B ZZ1240</strain>
    </source>
</reference>
<dbReference type="EMBL" id="JAFCMP010000335">
    <property type="protein sequence ID" value="KAG5181126.1"/>
    <property type="molecule type" value="Genomic_DNA"/>
</dbReference>
<accession>A0A835YT61</accession>
<evidence type="ECO:0000313" key="2">
    <source>
        <dbReference type="EMBL" id="KAG5181126.1"/>
    </source>
</evidence>
<name>A0A835YT61_9STRA</name>
<evidence type="ECO:0000256" key="1">
    <source>
        <dbReference type="SAM" id="MobiDB-lite"/>
    </source>
</evidence>
<keyword evidence="3" id="KW-1185">Reference proteome</keyword>
<proteinExistence type="predicted"/>
<dbReference type="Proteomes" id="UP000664859">
    <property type="component" value="Unassembled WGS sequence"/>
</dbReference>
<dbReference type="AlphaFoldDB" id="A0A835YT61"/>
<feature type="region of interest" description="Disordered" evidence="1">
    <location>
        <begin position="1"/>
        <end position="63"/>
    </location>
</feature>
<gene>
    <name evidence="2" type="ORF">JKP88DRAFT_246328</name>
</gene>
<sequence length="508" mass="56022">MGDAIRRAGGDSDPDPIADHHPSTLAHYSQVQDGPEASVRHRGTWKQLPDSLQRSHRNHQRPRAAFVRNPQAAAVYDYSSTTIDVYYTTTRYRDCAPGEFSSSSSGFSSGSSTSSRCCSDDSHSFLQGAQRLRGSDAAFKLAQDKQGLIHTEVDLKIALTDSSQSSTSSSSGTGGHPVATAVLAFVLTPVNAISLSIGMGDTVSLTLVTSEGSSDVMTKSRKAKAKPKPILTAQQVDEANQKTANTRKQAKTELHEDNLRNRLFRAFGDAIHTKAGGLPSQVKLLASLMWRTFDVLKGANTGCVAVKQRFHEFSAVTGIVALCMIPVHGGHDEVFKNHATDMATAAKTLNFVQVHIDSRRLMLELQRLGFIGCFDIVQQLCATTVDFSGSDDPSRLRYLLELQELFLADDRRRFYAINSAVYAAFPKLQPEDTNKQARKVMLDQWTVCIDTWDPWWFNAIMDPFSKKAGIPRLRHTFNKDARSEHRKFAALKVTSENMNTDLGSLNHQ</sequence>
<organism evidence="2 3">
    <name type="scientific">Tribonema minus</name>
    <dbReference type="NCBI Taxonomy" id="303371"/>
    <lineage>
        <taxon>Eukaryota</taxon>
        <taxon>Sar</taxon>
        <taxon>Stramenopiles</taxon>
        <taxon>Ochrophyta</taxon>
        <taxon>PX clade</taxon>
        <taxon>Xanthophyceae</taxon>
        <taxon>Tribonematales</taxon>
        <taxon>Tribonemataceae</taxon>
        <taxon>Tribonema</taxon>
    </lineage>
</organism>
<protein>
    <submittedName>
        <fullName evidence="2">Uncharacterized protein</fullName>
    </submittedName>
</protein>
<comment type="caution">
    <text evidence="2">The sequence shown here is derived from an EMBL/GenBank/DDBJ whole genome shotgun (WGS) entry which is preliminary data.</text>
</comment>
<feature type="compositionally biased region" description="Basic and acidic residues" evidence="1">
    <location>
        <begin position="1"/>
        <end position="10"/>
    </location>
</feature>
<evidence type="ECO:0000313" key="3">
    <source>
        <dbReference type="Proteomes" id="UP000664859"/>
    </source>
</evidence>